<dbReference type="Pfam" id="PF13639">
    <property type="entry name" value="zf-RING_2"/>
    <property type="match status" value="1"/>
</dbReference>
<evidence type="ECO:0000313" key="4">
    <source>
        <dbReference type="EMBL" id="KAH0875704.1"/>
    </source>
</evidence>
<name>A0ABQ7Z670_BRANA</name>
<protein>
    <recommendedName>
        <fullName evidence="3">RING-type domain-containing protein</fullName>
    </recommendedName>
</protein>
<organism evidence="4 5">
    <name type="scientific">Brassica napus</name>
    <name type="common">Rape</name>
    <dbReference type="NCBI Taxonomy" id="3708"/>
    <lineage>
        <taxon>Eukaryota</taxon>
        <taxon>Viridiplantae</taxon>
        <taxon>Streptophyta</taxon>
        <taxon>Embryophyta</taxon>
        <taxon>Tracheophyta</taxon>
        <taxon>Spermatophyta</taxon>
        <taxon>Magnoliopsida</taxon>
        <taxon>eudicotyledons</taxon>
        <taxon>Gunneridae</taxon>
        <taxon>Pentapetalae</taxon>
        <taxon>rosids</taxon>
        <taxon>malvids</taxon>
        <taxon>Brassicales</taxon>
        <taxon>Brassicaceae</taxon>
        <taxon>Brassiceae</taxon>
        <taxon>Brassica</taxon>
    </lineage>
</organism>
<keyword evidence="1" id="KW-0479">Metal-binding</keyword>
<evidence type="ECO:0000313" key="5">
    <source>
        <dbReference type="Proteomes" id="UP000824890"/>
    </source>
</evidence>
<evidence type="ECO:0000256" key="1">
    <source>
        <dbReference type="PROSITE-ProRule" id="PRU00175"/>
    </source>
</evidence>
<keyword evidence="1" id="KW-0862">Zinc</keyword>
<proteinExistence type="predicted"/>
<dbReference type="Gene3D" id="3.30.40.10">
    <property type="entry name" value="Zinc/RING finger domain, C3HC4 (zinc finger)"/>
    <property type="match status" value="1"/>
</dbReference>
<evidence type="ECO:0000256" key="2">
    <source>
        <dbReference type="SAM" id="MobiDB-lite"/>
    </source>
</evidence>
<evidence type="ECO:0000259" key="3">
    <source>
        <dbReference type="PROSITE" id="PS50089"/>
    </source>
</evidence>
<reference evidence="4 5" key="1">
    <citation type="submission" date="2021-05" db="EMBL/GenBank/DDBJ databases">
        <title>Genome Assembly of Synthetic Allotetraploid Brassica napus Reveals Homoeologous Exchanges between Subgenomes.</title>
        <authorList>
            <person name="Davis J.T."/>
        </authorList>
    </citation>
    <scope>NUCLEOTIDE SEQUENCE [LARGE SCALE GENOMIC DNA]</scope>
    <source>
        <strain evidence="5">cv. Da-Ae</strain>
        <tissue evidence="4">Seedling</tissue>
    </source>
</reference>
<comment type="caution">
    <text evidence="4">The sequence shown here is derived from an EMBL/GenBank/DDBJ whole genome shotgun (WGS) entry which is preliminary data.</text>
</comment>
<dbReference type="PANTHER" id="PTHR47165">
    <property type="entry name" value="OS03G0429900 PROTEIN"/>
    <property type="match status" value="1"/>
</dbReference>
<dbReference type="CDD" id="cd04480">
    <property type="entry name" value="RPA1_DBD_A_like"/>
    <property type="match status" value="1"/>
</dbReference>
<dbReference type="Pfam" id="PF08646">
    <property type="entry name" value="Rep_fac-A_C"/>
    <property type="match status" value="1"/>
</dbReference>
<dbReference type="EMBL" id="JAGKQM010000016">
    <property type="protein sequence ID" value="KAH0875704.1"/>
    <property type="molecule type" value="Genomic_DNA"/>
</dbReference>
<accession>A0ABQ7Z670</accession>
<dbReference type="SUPFAM" id="SSF50249">
    <property type="entry name" value="Nucleic acid-binding proteins"/>
    <property type="match status" value="1"/>
</dbReference>
<feature type="region of interest" description="Disordered" evidence="2">
    <location>
        <begin position="1"/>
        <end position="135"/>
    </location>
</feature>
<dbReference type="InterPro" id="IPR013955">
    <property type="entry name" value="Rep_factor-A_C"/>
</dbReference>
<gene>
    <name evidence="4" type="ORF">HID58_073066</name>
</gene>
<dbReference type="Proteomes" id="UP000824890">
    <property type="component" value="Unassembled WGS sequence"/>
</dbReference>
<dbReference type="SMART" id="SM00184">
    <property type="entry name" value="RING"/>
    <property type="match status" value="1"/>
</dbReference>
<keyword evidence="1" id="KW-0863">Zinc-finger</keyword>
<dbReference type="InterPro" id="IPR013083">
    <property type="entry name" value="Znf_RING/FYVE/PHD"/>
</dbReference>
<sequence>MNSNMQKHVSGDLTTKKSNRKAVVSSAEPNSGDLTARKPSGKAVDSSVEPIVRASFTGVSPVSAVPGDPKSKKLNGKAAVSSADPISGDLTAKKPNGKDVDSSAEPIKRASHTIISPVPVVSGDPKSKQKNGKAVVSSVEAIRRTGNAGGSCADVVSGKLTPKKLKGKAVDSSSVEVLFFKDVKFGPQKGKLRFRLIHFWEARNAHTKILIGIEMILIDEQGTVIQGFIPPSRIDTYLPHMIAGSLYRLIKFYGSKSKTVYRVSEQDVTISFSWNYVLSVLENCPVQFLEDRFRFYGYEEFESACDLMGDLYDYIGHIKLVNEQALGDGLVLDEVEIASSRRILVHVQTHDGPVMKLYLWDTAATDFCLKFKAQENTPSVILVTTVNPKRFGGALTISSLSSSRVFLDLDVQPTKDYLAWLGSNSEVSNRINADIVTKAETVTIGELFTYIKQEGAKVAWFECTATIDDVGHGSAWYYIACGGCKTKATKGPTTLMCKKCGKAEVAGVAEYLTNLSVYDNNGHARFVLLCDAGRDLTGKLASELVESYFEANESVGDDAVVPVPQALIDTIGQTRKFVVKVLPLEVPVLEDVLDENVAEEPADGRDDAAGVTVKRSSDGIESGETKPNYPNELLKMNHPPPYTLVLSGKKKPAYSSPKRTLTMKIKRPNTQQTTIRISIALRTSSNGHLDDGTISDMEYMLQYHEINFDSVTEIIDETTNYVAGVIPTLDDVTGTDLDVIVKVTDFNPQALSRTDLDVYTIDLRSNIRESIPSEENDICAICHNELGASGDLNTLVCNHSYHHQCILGWIKMNLTCLVCRTTLA</sequence>
<dbReference type="SUPFAM" id="SSF57850">
    <property type="entry name" value="RING/U-box"/>
    <property type="match status" value="1"/>
</dbReference>
<feature type="domain" description="RING-type" evidence="3">
    <location>
        <begin position="779"/>
        <end position="820"/>
    </location>
</feature>
<dbReference type="PANTHER" id="PTHR47165:SF4">
    <property type="entry name" value="OS03G0429900 PROTEIN"/>
    <property type="match status" value="1"/>
</dbReference>
<dbReference type="InterPro" id="IPR012340">
    <property type="entry name" value="NA-bd_OB-fold"/>
</dbReference>
<dbReference type="PROSITE" id="PS50089">
    <property type="entry name" value="ZF_RING_2"/>
    <property type="match status" value="1"/>
</dbReference>
<feature type="region of interest" description="Disordered" evidence="2">
    <location>
        <begin position="597"/>
        <end position="637"/>
    </location>
</feature>
<dbReference type="InterPro" id="IPR001841">
    <property type="entry name" value="Znf_RING"/>
</dbReference>
<dbReference type="Gene3D" id="2.40.50.140">
    <property type="entry name" value="Nucleic acid-binding proteins"/>
    <property type="match status" value="3"/>
</dbReference>
<keyword evidence="5" id="KW-1185">Reference proteome</keyword>